<dbReference type="Proteomes" id="UP000588158">
    <property type="component" value="Unassembled WGS sequence"/>
</dbReference>
<proteinExistence type="predicted"/>
<evidence type="ECO:0000256" key="1">
    <source>
        <dbReference type="SAM" id="MobiDB-lite"/>
    </source>
</evidence>
<feature type="region of interest" description="Disordered" evidence="1">
    <location>
        <begin position="233"/>
        <end position="254"/>
    </location>
</feature>
<feature type="transmembrane region" description="Helical" evidence="2">
    <location>
        <begin position="51"/>
        <end position="72"/>
    </location>
</feature>
<feature type="transmembrane region" description="Helical" evidence="2">
    <location>
        <begin position="78"/>
        <end position="96"/>
    </location>
</feature>
<keyword evidence="2" id="KW-0472">Membrane</keyword>
<evidence type="ECO:0000256" key="2">
    <source>
        <dbReference type="SAM" id="Phobius"/>
    </source>
</evidence>
<name>A0A841ADF4_9MICO</name>
<keyword evidence="2" id="KW-1133">Transmembrane helix</keyword>
<dbReference type="EMBL" id="JACHLZ010000001">
    <property type="protein sequence ID" value="MBB5831385.1"/>
    <property type="molecule type" value="Genomic_DNA"/>
</dbReference>
<dbReference type="InterPro" id="IPR025445">
    <property type="entry name" value="DUF4191"/>
</dbReference>
<dbReference type="RefSeq" id="WP_184324863.1">
    <property type="nucleotide sequence ID" value="NZ_JACHLZ010000001.1"/>
</dbReference>
<feature type="compositionally biased region" description="Basic residues" evidence="1">
    <location>
        <begin position="245"/>
        <end position="254"/>
    </location>
</feature>
<accession>A0A841ADF4</accession>
<gene>
    <name evidence="3" type="ORF">HNR70_001198</name>
</gene>
<comment type="caution">
    <text evidence="3">The sequence shown here is derived from an EMBL/GenBank/DDBJ whole genome shotgun (WGS) entry which is preliminary data.</text>
</comment>
<organism evidence="3 4">
    <name type="scientific">Brachybacterium aquaticum</name>
    <dbReference type="NCBI Taxonomy" id="1432564"/>
    <lineage>
        <taxon>Bacteria</taxon>
        <taxon>Bacillati</taxon>
        <taxon>Actinomycetota</taxon>
        <taxon>Actinomycetes</taxon>
        <taxon>Micrococcales</taxon>
        <taxon>Dermabacteraceae</taxon>
        <taxon>Brachybacterium</taxon>
    </lineage>
</organism>
<dbReference type="Pfam" id="PF13829">
    <property type="entry name" value="DUF4191"/>
    <property type="match status" value="1"/>
</dbReference>
<evidence type="ECO:0000313" key="3">
    <source>
        <dbReference type="EMBL" id="MBB5831385.1"/>
    </source>
</evidence>
<evidence type="ECO:0000313" key="4">
    <source>
        <dbReference type="Proteomes" id="UP000588158"/>
    </source>
</evidence>
<reference evidence="3 4" key="1">
    <citation type="submission" date="2020-08" db="EMBL/GenBank/DDBJ databases">
        <title>Sequencing the genomes of 1000 actinobacteria strains.</title>
        <authorList>
            <person name="Klenk H.-P."/>
        </authorList>
    </citation>
    <scope>NUCLEOTIDE SEQUENCE [LARGE SCALE GENOMIC DNA]</scope>
    <source>
        <strain evidence="3 4">DSM 28796</strain>
    </source>
</reference>
<keyword evidence="2" id="KW-0812">Transmembrane</keyword>
<dbReference type="AlphaFoldDB" id="A0A841ADF4"/>
<feature type="region of interest" description="Disordered" evidence="1">
    <location>
        <begin position="1"/>
        <end position="29"/>
    </location>
</feature>
<sequence length="254" mass="28531">MARQSETTSAKDDTTKKRRGRRNADGSKKPGRIKQMFEVYKYTQEVDKSTLPLMLVALIGATIVGMLLTLLIFNSPWYGIFMGLAIGLLIAMMILARKAERAAFSRIKGQTGAALAAMQSIRRGWNVEDEPVQIDPRSQKMLFRASGRAGIAVVAEDSSSVSMRLLEKERRSIRRVLQHDNVPIHQIVVGDGEGEVPLHKLPTYMQRMKKQLTKDEAAQVSKRLNALHRSLRQSIPKGVDPMRARPNRKAMRGR</sequence>
<protein>
    <submittedName>
        <fullName evidence="3">F0F1-type ATP synthase assembly protein I</fullName>
    </submittedName>
</protein>
<keyword evidence="4" id="KW-1185">Reference proteome</keyword>